<dbReference type="EMBL" id="JARK01001594">
    <property type="protein sequence ID" value="EYB87700.1"/>
    <property type="molecule type" value="Genomic_DNA"/>
</dbReference>
<dbReference type="STRING" id="53326.A0A016SAQ2"/>
<evidence type="ECO:0000256" key="3">
    <source>
        <dbReference type="RuleBase" id="RU000454"/>
    </source>
</evidence>
<keyword evidence="2" id="KW-1015">Disulfide bond</keyword>
<evidence type="ECO:0000256" key="2">
    <source>
        <dbReference type="PIRSR" id="PIRSR601461-2"/>
    </source>
</evidence>
<gene>
    <name evidence="6" type="primary">Acey_s0258.g430</name>
    <name evidence="6" type="ORF">Y032_0258g430</name>
</gene>
<comment type="similarity">
    <text evidence="1 3">Belongs to the peptidase A1 family.</text>
</comment>
<dbReference type="GO" id="GO:0004190">
    <property type="term" value="F:aspartic-type endopeptidase activity"/>
    <property type="evidence" value="ECO:0007669"/>
    <property type="project" value="UniProtKB-KW"/>
</dbReference>
<evidence type="ECO:0000313" key="7">
    <source>
        <dbReference type="Proteomes" id="UP000024635"/>
    </source>
</evidence>
<dbReference type="CDD" id="cd05471">
    <property type="entry name" value="pepsin_like"/>
    <property type="match status" value="1"/>
</dbReference>
<keyword evidence="7" id="KW-1185">Reference proteome</keyword>
<dbReference type="Pfam" id="PF00026">
    <property type="entry name" value="Asp"/>
    <property type="match status" value="1"/>
</dbReference>
<dbReference type="AlphaFoldDB" id="A0A016SAQ2"/>
<dbReference type="InterPro" id="IPR033121">
    <property type="entry name" value="PEPTIDASE_A1"/>
</dbReference>
<dbReference type="InterPro" id="IPR001969">
    <property type="entry name" value="Aspartic_peptidase_AS"/>
</dbReference>
<dbReference type="InterPro" id="IPR001461">
    <property type="entry name" value="Aspartic_peptidase_A1"/>
</dbReference>
<dbReference type="PROSITE" id="PS00141">
    <property type="entry name" value="ASP_PROTEASE"/>
    <property type="match status" value="1"/>
</dbReference>
<protein>
    <recommendedName>
        <fullName evidence="5">Peptidase A1 domain-containing protein</fullName>
    </recommendedName>
</protein>
<keyword evidence="4" id="KW-0732">Signal</keyword>
<keyword evidence="3" id="KW-0645">Protease</keyword>
<dbReference type="OrthoDB" id="5839471at2759"/>
<feature type="domain" description="Peptidase A1" evidence="5">
    <location>
        <begin position="76"/>
        <end position="301"/>
    </location>
</feature>
<feature type="chain" id="PRO_5001489240" description="Peptidase A1 domain-containing protein" evidence="4">
    <location>
        <begin position="18"/>
        <end position="301"/>
    </location>
</feature>
<dbReference type="Proteomes" id="UP000024635">
    <property type="component" value="Unassembled WGS sequence"/>
</dbReference>
<feature type="disulfide bond" evidence="2">
    <location>
        <begin position="107"/>
        <end position="148"/>
    </location>
</feature>
<dbReference type="GO" id="GO:0005764">
    <property type="term" value="C:lysosome"/>
    <property type="evidence" value="ECO:0007669"/>
    <property type="project" value="TreeGrafter"/>
</dbReference>
<keyword evidence="3" id="KW-0378">Hydrolase</keyword>
<evidence type="ECO:0000259" key="5">
    <source>
        <dbReference type="PROSITE" id="PS51767"/>
    </source>
</evidence>
<reference evidence="7" key="1">
    <citation type="journal article" date="2015" name="Nat. Genet.">
        <title>The genome and transcriptome of the zoonotic hookworm Ancylostoma ceylanicum identify infection-specific gene families.</title>
        <authorList>
            <person name="Schwarz E.M."/>
            <person name="Hu Y."/>
            <person name="Antoshechkin I."/>
            <person name="Miller M.M."/>
            <person name="Sternberg P.W."/>
            <person name="Aroian R.V."/>
        </authorList>
    </citation>
    <scope>NUCLEOTIDE SEQUENCE</scope>
    <source>
        <strain evidence="7">HY135</strain>
    </source>
</reference>
<comment type="caution">
    <text evidence="6">The sequence shown here is derived from an EMBL/GenBank/DDBJ whole genome shotgun (WGS) entry which is preliminary data.</text>
</comment>
<keyword evidence="3" id="KW-0064">Aspartyl protease</keyword>
<feature type="signal peptide" evidence="4">
    <location>
        <begin position="1"/>
        <end position="17"/>
    </location>
</feature>
<dbReference type="Gene3D" id="2.40.70.10">
    <property type="entry name" value="Acid Proteases"/>
    <property type="match status" value="1"/>
</dbReference>
<dbReference type="GO" id="GO:0006508">
    <property type="term" value="P:proteolysis"/>
    <property type="evidence" value="ECO:0007669"/>
    <property type="project" value="UniProtKB-KW"/>
</dbReference>
<dbReference type="PROSITE" id="PS51767">
    <property type="entry name" value="PEPTIDASE_A1"/>
    <property type="match status" value="1"/>
</dbReference>
<sequence>MMFTLLLLLPLVSSAAATAFQIPLVKIESPMVKMIRQGTWAAHVRKMEFRRLEMIRQLAGGKKYTQEINDYYDLEYLGNVTIGTPDQTFQMVLDTGSSNFWIPDYTCSADKPAVCEEPICDYGKVCIVFCPERSCCGKQRSLRKKNPCRGKHYFLSNSSSTYVRMSGKWSIKYGTGSAEGFYGNDTVRFGDAGTNQLIVSGCQIGQADQIADFFAGHPMDGVLGMSFSALSTTGAVPVFERAYKLGLVDPVFTVYMKSAGHHAENVFGGVFTYGGLDTENCDEKVVYENLTVATYWQFRVK</sequence>
<accession>A0A016SAQ2</accession>
<evidence type="ECO:0000256" key="4">
    <source>
        <dbReference type="SAM" id="SignalP"/>
    </source>
</evidence>
<organism evidence="6 7">
    <name type="scientific">Ancylostoma ceylanicum</name>
    <dbReference type="NCBI Taxonomy" id="53326"/>
    <lineage>
        <taxon>Eukaryota</taxon>
        <taxon>Metazoa</taxon>
        <taxon>Ecdysozoa</taxon>
        <taxon>Nematoda</taxon>
        <taxon>Chromadorea</taxon>
        <taxon>Rhabditida</taxon>
        <taxon>Rhabditina</taxon>
        <taxon>Rhabditomorpha</taxon>
        <taxon>Strongyloidea</taxon>
        <taxon>Ancylostomatidae</taxon>
        <taxon>Ancylostomatinae</taxon>
        <taxon>Ancylostoma</taxon>
    </lineage>
</organism>
<proteinExistence type="inferred from homology"/>
<name>A0A016SAQ2_9BILA</name>
<dbReference type="SUPFAM" id="SSF50630">
    <property type="entry name" value="Acid proteases"/>
    <property type="match status" value="1"/>
</dbReference>
<dbReference type="PANTHER" id="PTHR47966">
    <property type="entry name" value="BETA-SITE APP-CLEAVING ENZYME, ISOFORM A-RELATED"/>
    <property type="match status" value="1"/>
</dbReference>
<dbReference type="InterPro" id="IPR034164">
    <property type="entry name" value="Pepsin-like_dom"/>
</dbReference>
<dbReference type="InterPro" id="IPR021109">
    <property type="entry name" value="Peptidase_aspartic_dom_sf"/>
</dbReference>
<dbReference type="PRINTS" id="PR00792">
    <property type="entry name" value="PEPSIN"/>
</dbReference>
<dbReference type="PANTHER" id="PTHR47966:SF44">
    <property type="entry name" value="PEPTIDASE A1 DOMAIN-CONTAINING PROTEIN"/>
    <property type="match status" value="1"/>
</dbReference>
<evidence type="ECO:0000256" key="1">
    <source>
        <dbReference type="ARBA" id="ARBA00007447"/>
    </source>
</evidence>
<evidence type="ECO:0000313" key="6">
    <source>
        <dbReference type="EMBL" id="EYB87700.1"/>
    </source>
</evidence>